<evidence type="ECO:0000313" key="1">
    <source>
        <dbReference type="EMBL" id="OGM11543.1"/>
    </source>
</evidence>
<evidence type="ECO:0000313" key="2">
    <source>
        <dbReference type="Proteomes" id="UP000179013"/>
    </source>
</evidence>
<dbReference type="EMBL" id="MGFU01000058">
    <property type="protein sequence ID" value="OGM11543.1"/>
    <property type="molecule type" value="Genomic_DNA"/>
</dbReference>
<comment type="caution">
    <text evidence="1">The sequence shown here is derived from an EMBL/GenBank/DDBJ whole genome shotgun (WGS) entry which is preliminary data.</text>
</comment>
<gene>
    <name evidence="1" type="ORF">A2V80_02200</name>
</gene>
<proteinExistence type="predicted"/>
<organism evidence="1 2">
    <name type="scientific">Candidatus Woesebacteria bacterium RBG_16_39_8b</name>
    <dbReference type="NCBI Taxonomy" id="1802482"/>
    <lineage>
        <taxon>Bacteria</taxon>
        <taxon>Candidatus Woeseibacteriota</taxon>
    </lineage>
</organism>
<dbReference type="Proteomes" id="UP000179013">
    <property type="component" value="Unassembled WGS sequence"/>
</dbReference>
<name>A0A1F7X999_9BACT</name>
<dbReference type="AlphaFoldDB" id="A0A1F7X999"/>
<sequence>MKKVKIIIIFFLLLFLAGFIYALLTRQRAARLDTSSLPRPNIPKTYEGEPNLVIEIESNNFDFPKTLPVLNAIPSIISEEESIKIANHLGFNFEPITVPDVIKGKKHRYSGSDYVLLITLESGLIDYERNLILGEVANKQLSDTQIIKTAEEFLTQNGLASSSEIKTLSISYYEERGGQGLYQTTRENATFYQVNFTTSVADTPVLTLNPQNSPYFVRVLPDGTILKAHIEKFREIKVSEGIRKLKDYDELLASQEEATLISLDSGNIYLSDIPKNSIKLITITEIELAYLMESSSTQVLQPIFLLKGTADVSGFPDNIDAILYLPAISEKN</sequence>
<reference evidence="1 2" key="1">
    <citation type="journal article" date="2016" name="Nat. Commun.">
        <title>Thousands of microbial genomes shed light on interconnected biogeochemical processes in an aquifer system.</title>
        <authorList>
            <person name="Anantharaman K."/>
            <person name="Brown C.T."/>
            <person name="Hug L.A."/>
            <person name="Sharon I."/>
            <person name="Castelle C.J."/>
            <person name="Probst A.J."/>
            <person name="Thomas B.C."/>
            <person name="Singh A."/>
            <person name="Wilkins M.J."/>
            <person name="Karaoz U."/>
            <person name="Brodie E.L."/>
            <person name="Williams K.H."/>
            <person name="Hubbard S.S."/>
            <person name="Banfield J.F."/>
        </authorList>
    </citation>
    <scope>NUCLEOTIDE SEQUENCE [LARGE SCALE GENOMIC DNA]</scope>
</reference>
<protein>
    <submittedName>
        <fullName evidence="1">Uncharacterized protein</fullName>
    </submittedName>
</protein>
<accession>A0A1F7X999</accession>